<organism evidence="2 3">
    <name type="scientific">Hyalella azteca</name>
    <name type="common">Amphipod</name>
    <dbReference type="NCBI Taxonomy" id="294128"/>
    <lineage>
        <taxon>Eukaryota</taxon>
        <taxon>Metazoa</taxon>
        <taxon>Ecdysozoa</taxon>
        <taxon>Arthropoda</taxon>
        <taxon>Crustacea</taxon>
        <taxon>Multicrustacea</taxon>
        <taxon>Malacostraca</taxon>
        <taxon>Eumalacostraca</taxon>
        <taxon>Peracarida</taxon>
        <taxon>Amphipoda</taxon>
        <taxon>Senticaudata</taxon>
        <taxon>Talitrida</taxon>
        <taxon>Talitroidea</taxon>
        <taxon>Hyalellidae</taxon>
        <taxon>Hyalella</taxon>
    </lineage>
</organism>
<name>A0A8B7N9A9_HYAAZ</name>
<evidence type="ECO:0000259" key="1">
    <source>
        <dbReference type="Pfam" id="PF17182"/>
    </source>
</evidence>
<dbReference type="SUPFAM" id="SSF52266">
    <property type="entry name" value="SGNH hydrolase"/>
    <property type="match status" value="1"/>
</dbReference>
<protein>
    <submittedName>
        <fullName evidence="3">Uncharacterized protein LOC108667399</fullName>
    </submittedName>
</protein>
<dbReference type="Gene3D" id="3.40.50.1110">
    <property type="entry name" value="SGNH hydrolase"/>
    <property type="match status" value="1"/>
</dbReference>
<keyword evidence="2" id="KW-1185">Reference proteome</keyword>
<dbReference type="GeneID" id="108667399"/>
<dbReference type="CDD" id="cd00229">
    <property type="entry name" value="SGNH_hydrolase"/>
    <property type="match status" value="1"/>
</dbReference>
<dbReference type="RefSeq" id="XP_018009909.1">
    <property type="nucleotide sequence ID" value="XM_018154420.2"/>
</dbReference>
<feature type="domain" description="OSK" evidence="1">
    <location>
        <begin position="12"/>
        <end position="185"/>
    </location>
</feature>
<evidence type="ECO:0000313" key="3">
    <source>
        <dbReference type="RefSeq" id="XP_018009909.1"/>
    </source>
</evidence>
<proteinExistence type="predicted"/>
<evidence type="ECO:0000313" key="2">
    <source>
        <dbReference type="Proteomes" id="UP000694843"/>
    </source>
</evidence>
<dbReference type="InterPro" id="IPR036514">
    <property type="entry name" value="SGNH_hydro_sf"/>
</dbReference>
<dbReference type="OrthoDB" id="10034606at2759"/>
<dbReference type="Proteomes" id="UP000694843">
    <property type="component" value="Unplaced"/>
</dbReference>
<sequence>MAYLTLGSEARSFELVGDSMLKRLYRFYHGDNSKRNIGFCIGGITMSQLANRLAGRTVNQDVILQIGTNDLLVEGVELDIEKLKLEMNNLIAVVKESGADNITILTLPPIPSCGYRNGVLKIWKAFNKWILSELPSEERNVSVVNTGKIFYSFTKNHFKKDLFNDDMLHWNAQGMDLVLQMLDESL</sequence>
<dbReference type="AlphaFoldDB" id="A0A8B7N9A9"/>
<dbReference type="KEGG" id="hazt:108667399"/>
<reference evidence="3" key="1">
    <citation type="submission" date="2025-08" db="UniProtKB">
        <authorList>
            <consortium name="RefSeq"/>
        </authorList>
    </citation>
    <scope>IDENTIFICATION</scope>
    <source>
        <tissue evidence="3">Whole organism</tissue>
    </source>
</reference>
<gene>
    <name evidence="3" type="primary">LOC108667399</name>
</gene>
<dbReference type="InterPro" id="IPR033447">
    <property type="entry name" value="OSK"/>
</dbReference>
<dbReference type="Pfam" id="PF17182">
    <property type="entry name" value="OSK"/>
    <property type="match status" value="1"/>
</dbReference>
<accession>A0A8B7N9A9</accession>